<dbReference type="EMBL" id="FUEG01000020">
    <property type="protein sequence ID" value="SJL13567.1"/>
    <property type="molecule type" value="Genomic_DNA"/>
</dbReference>
<evidence type="ECO:0000313" key="2">
    <source>
        <dbReference type="Proteomes" id="UP000219338"/>
    </source>
</evidence>
<proteinExistence type="predicted"/>
<reference evidence="2" key="1">
    <citation type="journal article" date="2017" name="Nat. Ecol. Evol.">
        <title>Genome expansion and lineage-specific genetic innovations in the forest pathogenic fungi Armillaria.</title>
        <authorList>
            <person name="Sipos G."/>
            <person name="Prasanna A.N."/>
            <person name="Walter M.C."/>
            <person name="O'Connor E."/>
            <person name="Balint B."/>
            <person name="Krizsan K."/>
            <person name="Kiss B."/>
            <person name="Hess J."/>
            <person name="Varga T."/>
            <person name="Slot J."/>
            <person name="Riley R."/>
            <person name="Boka B."/>
            <person name="Rigling D."/>
            <person name="Barry K."/>
            <person name="Lee J."/>
            <person name="Mihaltcheva S."/>
            <person name="LaButti K."/>
            <person name="Lipzen A."/>
            <person name="Waldron R."/>
            <person name="Moloney N.M."/>
            <person name="Sperisen C."/>
            <person name="Kredics L."/>
            <person name="Vagvoelgyi C."/>
            <person name="Patrignani A."/>
            <person name="Fitzpatrick D."/>
            <person name="Nagy I."/>
            <person name="Doyle S."/>
            <person name="Anderson J.B."/>
            <person name="Grigoriev I.V."/>
            <person name="Gueldener U."/>
            <person name="Muensterkoetter M."/>
            <person name="Nagy L.G."/>
        </authorList>
    </citation>
    <scope>NUCLEOTIDE SEQUENCE [LARGE SCALE GENOMIC DNA]</scope>
    <source>
        <strain evidence="2">C18/9</strain>
    </source>
</reference>
<organism evidence="1 2">
    <name type="scientific">Armillaria ostoyae</name>
    <name type="common">Armillaria root rot fungus</name>
    <dbReference type="NCBI Taxonomy" id="47428"/>
    <lineage>
        <taxon>Eukaryota</taxon>
        <taxon>Fungi</taxon>
        <taxon>Dikarya</taxon>
        <taxon>Basidiomycota</taxon>
        <taxon>Agaricomycotina</taxon>
        <taxon>Agaricomycetes</taxon>
        <taxon>Agaricomycetidae</taxon>
        <taxon>Agaricales</taxon>
        <taxon>Marasmiineae</taxon>
        <taxon>Physalacriaceae</taxon>
        <taxon>Armillaria</taxon>
    </lineage>
</organism>
<sequence length="116" mass="12519">MSSIFSDMGDEEYDPSQDDPRLIYTFMGSAAGGKTTLAKNLPPKGILLAVHVCGFEIPLPTSDLIDDSYRLLIIPDPSYPSSTSPAVASRTMLAFLPPRSLVLKATAPPHRRKVSS</sequence>
<keyword evidence="2" id="KW-1185">Reference proteome</keyword>
<dbReference type="AlphaFoldDB" id="A0A284RXT6"/>
<dbReference type="Proteomes" id="UP000219338">
    <property type="component" value="Unassembled WGS sequence"/>
</dbReference>
<accession>A0A284RXT6</accession>
<name>A0A284RXT6_ARMOS</name>
<protein>
    <submittedName>
        <fullName evidence="1">Uncharacterized protein</fullName>
    </submittedName>
</protein>
<evidence type="ECO:0000313" key="1">
    <source>
        <dbReference type="EMBL" id="SJL13567.1"/>
    </source>
</evidence>
<gene>
    <name evidence="1" type="ORF">ARMOST_17012</name>
</gene>